<dbReference type="Gene3D" id="3.40.50.1820">
    <property type="entry name" value="alpha/beta hydrolase"/>
    <property type="match status" value="1"/>
</dbReference>
<dbReference type="Proteomes" id="UP000033881">
    <property type="component" value="Unassembled WGS sequence"/>
</dbReference>
<dbReference type="AlphaFoldDB" id="A0A0G0MB55"/>
<accession>A0A0G0MB55</accession>
<dbReference type="PANTHER" id="PTHR15394">
    <property type="entry name" value="SERINE HYDROLASE RBBP9"/>
    <property type="match status" value="1"/>
</dbReference>
<protein>
    <recommendedName>
        <fullName evidence="3">YdeN-like protein</fullName>
    </recommendedName>
</protein>
<dbReference type="STRING" id="1618574.UT24_C0012G0060"/>
<reference evidence="1 2" key="1">
    <citation type="journal article" date="2015" name="Nature">
        <title>rRNA introns, odd ribosomes, and small enigmatic genomes across a large radiation of phyla.</title>
        <authorList>
            <person name="Brown C.T."/>
            <person name="Hug L.A."/>
            <person name="Thomas B.C."/>
            <person name="Sharon I."/>
            <person name="Castelle C.J."/>
            <person name="Singh A."/>
            <person name="Wilkins M.J."/>
            <person name="Williams K.H."/>
            <person name="Banfield J.F."/>
        </authorList>
    </citation>
    <scope>NUCLEOTIDE SEQUENCE [LARGE SCALE GENOMIC DNA]</scope>
</reference>
<dbReference type="PATRIC" id="fig|1618574.4.peg.989"/>
<comment type="caution">
    <text evidence="1">The sequence shown here is derived from an EMBL/GenBank/DDBJ whole genome shotgun (WGS) entry which is preliminary data.</text>
</comment>
<dbReference type="InterPro" id="IPR010662">
    <property type="entry name" value="RBBP9/YdeN"/>
</dbReference>
<proteinExistence type="predicted"/>
<dbReference type="InterPro" id="IPR029058">
    <property type="entry name" value="AB_hydrolase_fold"/>
</dbReference>
<dbReference type="PANTHER" id="PTHR15394:SF3">
    <property type="entry name" value="SERINE HYDROLASE RBBP9"/>
    <property type="match status" value="1"/>
</dbReference>
<dbReference type="GO" id="GO:0016787">
    <property type="term" value="F:hydrolase activity"/>
    <property type="evidence" value="ECO:0007669"/>
    <property type="project" value="InterPro"/>
</dbReference>
<evidence type="ECO:0000313" key="2">
    <source>
        <dbReference type="Proteomes" id="UP000033881"/>
    </source>
</evidence>
<evidence type="ECO:0000313" key="1">
    <source>
        <dbReference type="EMBL" id="KKR00438.1"/>
    </source>
</evidence>
<dbReference type="Pfam" id="PF06821">
    <property type="entry name" value="Ser_hydrolase"/>
    <property type="match status" value="1"/>
</dbReference>
<organism evidence="1 2">
    <name type="scientific">Candidatus Woesebacteria bacterium GW2011_GWB1_39_12</name>
    <dbReference type="NCBI Taxonomy" id="1618574"/>
    <lineage>
        <taxon>Bacteria</taxon>
        <taxon>Candidatus Woeseibacteriota</taxon>
    </lineage>
</organism>
<evidence type="ECO:0008006" key="3">
    <source>
        <dbReference type="Google" id="ProtNLM"/>
    </source>
</evidence>
<gene>
    <name evidence="1" type="ORF">UT24_C0012G0060</name>
</gene>
<sequence>MKRAIIVHCWEGYPKYCWYPQTKKELEEEGFEVEVPEMPETANPKLSGWLSKLKDIVQTPDKNLFLVGHSLGCITIMRYLESLKEGKKVGGVVFVAGFTDDLGYKELTNFFTETIDFEKIREKSDSFYAINSDDDPYVSLKYADILKEKLGAISIIKHNMKHFSGPIDNEDSCLSIPEVTKSIIKMAR</sequence>
<name>A0A0G0MB55_9BACT</name>
<dbReference type="SUPFAM" id="SSF53474">
    <property type="entry name" value="alpha/beta-Hydrolases"/>
    <property type="match status" value="1"/>
</dbReference>
<dbReference type="EMBL" id="LBWB01000012">
    <property type="protein sequence ID" value="KKR00438.1"/>
    <property type="molecule type" value="Genomic_DNA"/>
</dbReference>